<sequence length="151" mass="16716">MAEKTELAPESPAFQGIGWPESGVKCGSAFRTAGQLMRPSPQRRRARFKRRGQKKKPTRGVLVGFPGLLEPNSSCDEYKRAYMRCKSRFYQGIPLARNRCCVFLAFLPLKSFSGYFSQRLANPLPAHCRLSLPATGAPPLAHPAAASYLNT</sequence>
<reference evidence="2 3" key="1">
    <citation type="submission" date="2018-01" db="EMBL/GenBank/DDBJ databases">
        <authorList>
            <person name="Gaut B.S."/>
            <person name="Morton B.R."/>
            <person name="Clegg M.T."/>
            <person name="Duvall M.R."/>
        </authorList>
    </citation>
    <scope>NUCLEOTIDE SEQUENCE [LARGE SCALE GENOMIC DNA]</scope>
    <source>
        <strain evidence="2">Cupriavidus taiwanensis LMG 19425</strain>
        <plasmid evidence="3">Plasmid ii</plasmid>
    </source>
</reference>
<proteinExistence type="predicted"/>
<name>A0A375IPP9_9BURK</name>
<evidence type="ECO:0000313" key="2">
    <source>
        <dbReference type="EMBL" id="SPK76594.1"/>
    </source>
</evidence>
<dbReference type="AlphaFoldDB" id="A0A375IPP9"/>
<dbReference type="EMBL" id="LT991977">
    <property type="protein sequence ID" value="SPK76594.1"/>
    <property type="molecule type" value="Genomic_DNA"/>
</dbReference>
<gene>
    <name evidence="2" type="ORF">CT19425_MP80223</name>
</gene>
<feature type="compositionally biased region" description="Basic residues" evidence="1">
    <location>
        <begin position="41"/>
        <end position="58"/>
    </location>
</feature>
<organism evidence="2 3">
    <name type="scientific">Cupriavidus taiwanensis</name>
    <dbReference type="NCBI Taxonomy" id="164546"/>
    <lineage>
        <taxon>Bacteria</taxon>
        <taxon>Pseudomonadati</taxon>
        <taxon>Pseudomonadota</taxon>
        <taxon>Betaproteobacteria</taxon>
        <taxon>Burkholderiales</taxon>
        <taxon>Burkholderiaceae</taxon>
        <taxon>Cupriavidus</taxon>
    </lineage>
</organism>
<accession>A0A375IPP9</accession>
<evidence type="ECO:0000313" key="3">
    <source>
        <dbReference type="Proteomes" id="UP000255505"/>
    </source>
</evidence>
<evidence type="ECO:0000256" key="1">
    <source>
        <dbReference type="SAM" id="MobiDB-lite"/>
    </source>
</evidence>
<feature type="region of interest" description="Disordered" evidence="1">
    <location>
        <begin position="37"/>
        <end position="59"/>
    </location>
</feature>
<keyword evidence="2" id="KW-0614">Plasmid</keyword>
<geneLocation type="plasmid" evidence="2">
    <name>II</name>
</geneLocation>
<dbReference type="Proteomes" id="UP000255505">
    <property type="component" value="Plasmid II"/>
</dbReference>
<protein>
    <submittedName>
        <fullName evidence="2">Uncharacterized protein</fullName>
    </submittedName>
</protein>